<sequence length="48" mass="4981">MCIPVGAAACAAAIQKVNEDIQDHDLSGAEGTCFRSYVITNQAVPVVC</sequence>
<evidence type="ECO:0000313" key="1">
    <source>
        <dbReference type="EMBL" id="KZX20963.1"/>
    </source>
</evidence>
<dbReference type="EMBL" id="LIIN01000061">
    <property type="protein sequence ID" value="KZX20963.1"/>
    <property type="molecule type" value="Genomic_DNA"/>
</dbReference>
<gene>
    <name evidence="1" type="ORF">ACH61_01912</name>
</gene>
<comment type="caution">
    <text evidence="1">The sequence shown here is derived from an EMBL/GenBank/DDBJ whole genome shotgun (WGS) entry which is preliminary data.</text>
</comment>
<keyword evidence="2" id="KW-1185">Reference proteome</keyword>
<dbReference type="Proteomes" id="UP000076717">
    <property type="component" value="Unassembled WGS sequence"/>
</dbReference>
<evidence type="ECO:0000313" key="2">
    <source>
        <dbReference type="Proteomes" id="UP000076717"/>
    </source>
</evidence>
<accession>A0A166HPP8</accession>
<name>A0A166HPP8_9MICO</name>
<reference evidence="1 2" key="1">
    <citation type="submission" date="2015-08" db="EMBL/GenBank/DDBJ databases">
        <title>Draft Genome Sequence of Rathayibacter sp. Strain VKM Ac-2596 Isolated from Leaf Gall Induced by Plant-Parasitic Nematodes.</title>
        <authorList>
            <person name="Vasilenko O.V."/>
            <person name="Starodumova I.P."/>
            <person name="Tarlachkov S.V."/>
            <person name="Dorofeeva L.V."/>
            <person name="Evtushenko L.I."/>
        </authorList>
    </citation>
    <scope>NUCLEOTIDE SEQUENCE [LARGE SCALE GENOMIC DNA]</scope>
    <source>
        <strain evidence="1 2">VKM Ac-2596</strain>
    </source>
</reference>
<dbReference type="AlphaFoldDB" id="A0A166HPP8"/>
<proteinExistence type="predicted"/>
<organism evidence="1 2">
    <name type="scientific">Rathayibacter tanaceti</name>
    <dbReference type="NCBI Taxonomy" id="1671680"/>
    <lineage>
        <taxon>Bacteria</taxon>
        <taxon>Bacillati</taxon>
        <taxon>Actinomycetota</taxon>
        <taxon>Actinomycetes</taxon>
        <taxon>Micrococcales</taxon>
        <taxon>Microbacteriaceae</taxon>
        <taxon>Rathayibacter</taxon>
    </lineage>
</organism>
<protein>
    <submittedName>
        <fullName evidence="1">Uncharacterized protein</fullName>
    </submittedName>
</protein>